<sequence>MEGLYFARSPNPSKRWRSLINPKIIGRQPSLYSYTTPEDFYCPETVRRMLSRLRRWLHDLPSPVALLNEARSQTQPRTGESEEAFQDDAVVDQIQRWWSTAYPMG</sequence>
<protein>
    <submittedName>
        <fullName evidence="1 3">Uncharacterized protein</fullName>
    </submittedName>
</protein>
<evidence type="ECO:0000313" key="1">
    <source>
        <dbReference type="EMBL" id="VDP74647.1"/>
    </source>
</evidence>
<reference evidence="3" key="1">
    <citation type="submission" date="2016-06" db="UniProtKB">
        <authorList>
            <consortium name="WormBaseParasite"/>
        </authorList>
    </citation>
    <scope>IDENTIFICATION</scope>
</reference>
<accession>A0A183ADV4</accession>
<proteinExistence type="predicted"/>
<evidence type="ECO:0000313" key="3">
    <source>
        <dbReference type="WBParaSite" id="ECPE_0000515101-mRNA-1"/>
    </source>
</evidence>
<reference evidence="1 2" key="2">
    <citation type="submission" date="2018-11" db="EMBL/GenBank/DDBJ databases">
        <authorList>
            <consortium name="Pathogen Informatics"/>
        </authorList>
    </citation>
    <scope>NUCLEOTIDE SEQUENCE [LARGE SCALE GENOMIC DNA]</scope>
    <source>
        <strain evidence="1 2">Egypt</strain>
    </source>
</reference>
<evidence type="ECO:0000313" key="2">
    <source>
        <dbReference type="Proteomes" id="UP000272942"/>
    </source>
</evidence>
<name>A0A183ADV4_9TREM</name>
<keyword evidence="2" id="KW-1185">Reference proteome</keyword>
<dbReference type="Proteomes" id="UP000272942">
    <property type="component" value="Unassembled WGS sequence"/>
</dbReference>
<gene>
    <name evidence="1" type="ORF">ECPE_LOCUS5139</name>
</gene>
<dbReference type="WBParaSite" id="ECPE_0000515101-mRNA-1">
    <property type="protein sequence ID" value="ECPE_0000515101-mRNA-1"/>
    <property type="gene ID" value="ECPE_0000515101"/>
</dbReference>
<organism evidence="3">
    <name type="scientific">Echinostoma caproni</name>
    <dbReference type="NCBI Taxonomy" id="27848"/>
    <lineage>
        <taxon>Eukaryota</taxon>
        <taxon>Metazoa</taxon>
        <taxon>Spiralia</taxon>
        <taxon>Lophotrochozoa</taxon>
        <taxon>Platyhelminthes</taxon>
        <taxon>Trematoda</taxon>
        <taxon>Digenea</taxon>
        <taxon>Plagiorchiida</taxon>
        <taxon>Echinostomata</taxon>
        <taxon>Echinostomatoidea</taxon>
        <taxon>Echinostomatidae</taxon>
        <taxon>Echinostoma</taxon>
    </lineage>
</organism>
<dbReference type="OrthoDB" id="6234391at2759"/>
<dbReference type="AlphaFoldDB" id="A0A183ADV4"/>
<dbReference type="EMBL" id="UZAN01041983">
    <property type="protein sequence ID" value="VDP74647.1"/>
    <property type="molecule type" value="Genomic_DNA"/>
</dbReference>